<proteinExistence type="predicted"/>
<protein>
    <submittedName>
        <fullName evidence="1">Uncharacterized protein</fullName>
    </submittedName>
</protein>
<evidence type="ECO:0000313" key="3">
    <source>
        <dbReference type="Proteomes" id="UP000070598"/>
    </source>
</evidence>
<sequence length="114" mass="12782">MKEGVWARPCHELTDDRWVVMSADIKADRTKSVDVYVWLVEVSASDGKPVRKLLLRACPSVSVGPGAPNTCKHTVRPDRPGTYVVAVATQPPGTRFTYQMWQDRPGVQGNRFVW</sequence>
<name>A0A132N792_9ACTN</name>
<dbReference type="EMBL" id="JYIJ01000008">
    <property type="protein sequence ID" value="KWX05993.1"/>
    <property type="molecule type" value="Genomic_DNA"/>
</dbReference>
<comment type="caution">
    <text evidence="1">The sequence shown here is derived from an EMBL/GenBank/DDBJ whole genome shotgun (WGS) entry which is preliminary data.</text>
</comment>
<reference evidence="3" key="2">
    <citation type="submission" date="2015-02" db="EMBL/GenBank/DDBJ databases">
        <title>Physiological reanalysis, assessment of diazotrophy, and genome sequences of multiple isolates of Streptomyces thermoautotrophicus.</title>
        <authorList>
            <person name="MacKellar D.C."/>
            <person name="Lieber L."/>
            <person name="Norman J."/>
            <person name="Bolger A."/>
            <person name="Tobin C."/>
            <person name="Murray J.W."/>
            <person name="Friesen M."/>
            <person name="Prell J."/>
        </authorList>
    </citation>
    <scope>NUCLEOTIDE SEQUENCE [LARGE SCALE GENOMIC DNA]</scope>
    <source>
        <strain evidence="3">UBT1</strain>
    </source>
</reference>
<evidence type="ECO:0000313" key="2">
    <source>
        <dbReference type="EMBL" id="KWX10125.1"/>
    </source>
</evidence>
<evidence type="ECO:0000313" key="4">
    <source>
        <dbReference type="Proteomes" id="UP000070659"/>
    </source>
</evidence>
<dbReference type="Proteomes" id="UP000070598">
    <property type="component" value="Unassembled WGS sequence"/>
</dbReference>
<dbReference type="AlphaFoldDB" id="A0A132N792"/>
<reference evidence="1 4" key="1">
    <citation type="submission" date="2015-02" db="EMBL/GenBank/DDBJ databases">
        <title>Physiological reanalysis, assessment of diazotrophy, and genome sequences of multiple isolates of Streptomyces thermoautotrophicus.</title>
        <authorList>
            <person name="MacKellar D.C."/>
            <person name="Lieber L."/>
            <person name="Norman J."/>
            <person name="Bolger A."/>
            <person name="Tobin C."/>
            <person name="Murray J.W."/>
            <person name="Prell J."/>
        </authorList>
    </citation>
    <scope>NUCLEOTIDE SEQUENCE [LARGE SCALE GENOMIC DNA]</scope>
    <source>
        <strain evidence="1 4">UBT1</strain>
    </source>
</reference>
<organism evidence="1 4">
    <name type="scientific">Carbonactinospora thermoautotrophica</name>
    <dbReference type="NCBI Taxonomy" id="1469144"/>
    <lineage>
        <taxon>Bacteria</taxon>
        <taxon>Bacillati</taxon>
        <taxon>Actinomycetota</taxon>
        <taxon>Actinomycetes</taxon>
        <taxon>Kitasatosporales</taxon>
        <taxon>Carbonactinosporaceae</taxon>
        <taxon>Carbonactinospora</taxon>
    </lineage>
</organism>
<accession>A0A132N792</accession>
<gene>
    <name evidence="1" type="ORF">TH66_00325</name>
    <name evidence="2" type="ORF">TR74_05490</name>
</gene>
<evidence type="ECO:0000313" key="1">
    <source>
        <dbReference type="EMBL" id="KWX05993.1"/>
    </source>
</evidence>
<dbReference type="PATRIC" id="fig|1469144.8.peg.1681"/>
<dbReference type="EMBL" id="JYIK01000613">
    <property type="protein sequence ID" value="KWX10125.1"/>
    <property type="molecule type" value="Genomic_DNA"/>
</dbReference>
<dbReference type="Proteomes" id="UP000070659">
    <property type="component" value="Unassembled WGS sequence"/>
</dbReference>
<dbReference type="RefSeq" id="WP_067067559.1">
    <property type="nucleotide sequence ID" value="NZ_JYIJ01000008.1"/>
</dbReference>